<name>B7G9S8_PHATC</name>
<feature type="transmembrane region" description="Helical" evidence="1">
    <location>
        <begin position="280"/>
        <end position="299"/>
    </location>
</feature>
<dbReference type="Gene3D" id="3.90.1410.10">
    <property type="entry name" value="set domain protein methyltransferase, domain 1"/>
    <property type="match status" value="1"/>
</dbReference>
<accession>B7G9S8</accession>
<evidence type="ECO:0000256" key="2">
    <source>
        <dbReference type="SAM" id="SignalP"/>
    </source>
</evidence>
<proteinExistence type="predicted"/>
<reference evidence="3 4" key="1">
    <citation type="journal article" date="2008" name="Nature">
        <title>The Phaeodactylum genome reveals the evolutionary history of diatom genomes.</title>
        <authorList>
            <person name="Bowler C."/>
            <person name="Allen A.E."/>
            <person name="Badger J.H."/>
            <person name="Grimwood J."/>
            <person name="Jabbari K."/>
            <person name="Kuo A."/>
            <person name="Maheswari U."/>
            <person name="Martens C."/>
            <person name="Maumus F."/>
            <person name="Otillar R.P."/>
            <person name="Rayko E."/>
            <person name="Salamov A."/>
            <person name="Vandepoele K."/>
            <person name="Beszteri B."/>
            <person name="Gruber A."/>
            <person name="Heijde M."/>
            <person name="Katinka M."/>
            <person name="Mock T."/>
            <person name="Valentin K."/>
            <person name="Verret F."/>
            <person name="Berges J.A."/>
            <person name="Brownlee C."/>
            <person name="Cadoret J.P."/>
            <person name="Chiovitti A."/>
            <person name="Choi C.J."/>
            <person name="Coesel S."/>
            <person name="De Martino A."/>
            <person name="Detter J.C."/>
            <person name="Durkin C."/>
            <person name="Falciatore A."/>
            <person name="Fournet J."/>
            <person name="Haruta M."/>
            <person name="Huysman M.J."/>
            <person name="Jenkins B.D."/>
            <person name="Jiroutova K."/>
            <person name="Jorgensen R.E."/>
            <person name="Joubert Y."/>
            <person name="Kaplan A."/>
            <person name="Kroger N."/>
            <person name="Kroth P.G."/>
            <person name="La Roche J."/>
            <person name="Lindquist E."/>
            <person name="Lommer M."/>
            <person name="Martin-Jezequel V."/>
            <person name="Lopez P.J."/>
            <person name="Lucas S."/>
            <person name="Mangogna M."/>
            <person name="McGinnis K."/>
            <person name="Medlin L.K."/>
            <person name="Montsant A."/>
            <person name="Oudot-Le Secq M.P."/>
            <person name="Napoli C."/>
            <person name="Obornik M."/>
            <person name="Parker M.S."/>
            <person name="Petit J.L."/>
            <person name="Porcel B.M."/>
            <person name="Poulsen N."/>
            <person name="Robison M."/>
            <person name="Rychlewski L."/>
            <person name="Rynearson T.A."/>
            <person name="Schmutz J."/>
            <person name="Shapiro H."/>
            <person name="Siaut M."/>
            <person name="Stanley M."/>
            <person name="Sussman M.R."/>
            <person name="Taylor A.R."/>
            <person name="Vardi A."/>
            <person name="von Dassow P."/>
            <person name="Vyverman W."/>
            <person name="Willis A."/>
            <person name="Wyrwicz L.S."/>
            <person name="Rokhsar D.S."/>
            <person name="Weissenbach J."/>
            <person name="Armbrust E.V."/>
            <person name="Green B.R."/>
            <person name="Van de Peer Y."/>
            <person name="Grigoriev I.V."/>
        </authorList>
    </citation>
    <scope>NUCLEOTIDE SEQUENCE [LARGE SCALE GENOMIC DNA]</scope>
    <source>
        <strain evidence="3 4">CCAP 1055/1</strain>
    </source>
</reference>
<dbReference type="KEGG" id="pti:PHATRDRAFT_55013"/>
<dbReference type="HOGENOM" id="CLU_693494_0_0_1"/>
<evidence type="ECO:0000256" key="1">
    <source>
        <dbReference type="SAM" id="Phobius"/>
    </source>
</evidence>
<dbReference type="CDD" id="cd10527">
    <property type="entry name" value="SET_LSMT"/>
    <property type="match status" value="1"/>
</dbReference>
<keyword evidence="1" id="KW-0472">Membrane</keyword>
<dbReference type="OMA" id="WAMEAVH"/>
<keyword evidence="1" id="KW-1133">Transmembrane helix</keyword>
<sequence length="398" mass="43101">MVSTGLAVVVHFSTLVLASAYSNNQATHHYRQDWRSTRLASVQHASSTVDTTSPVLPGVATFESWFQKLSGATCCTSVVHSTFGRGALRGLAWKSTTSPGTPVPIAKTLLATIPSSAVLKSDYNVDTWDADLACRLWHEVRKGSDSRVAGYVSLLTQGDNVPAISGSEVPASTALNAVRHWTVAQREHLQTCNAGQRVLDLSQSQEAKWKEKYSKLGDSSVDSSVPTWEQFRWCMEVVHSRAFCGVSTSGTVSLLPSIVAPLVASYAGYLYTSSQVNASYGVLALLATIAIAPTFVGILRPSSRAAVLLPLIDSANHFESADSTIDFNVLANAFELSIGPNCIKEEADGQQQLYISYGRKSDTELLLNYGFLPDVPCDNIDNDMLRRQMADAFVKRNN</sequence>
<keyword evidence="2" id="KW-0732">Signal</keyword>
<dbReference type="InterPro" id="IPR050600">
    <property type="entry name" value="SETD3_SETD6_MTase"/>
</dbReference>
<reference evidence="4" key="2">
    <citation type="submission" date="2008-08" db="EMBL/GenBank/DDBJ databases">
        <authorList>
            <consortium name="Diatom Consortium"/>
            <person name="Grigoriev I."/>
            <person name="Grimwood J."/>
            <person name="Kuo A."/>
            <person name="Otillar R.P."/>
            <person name="Salamov A."/>
            <person name="Detter J.C."/>
            <person name="Lindquist E."/>
            <person name="Shapiro H."/>
            <person name="Lucas S."/>
            <person name="Glavina del Rio T."/>
            <person name="Pitluck S."/>
            <person name="Rokhsar D."/>
            <person name="Bowler C."/>
        </authorList>
    </citation>
    <scope>GENOME REANNOTATION</scope>
    <source>
        <strain evidence="4">CCAP 1055/1</strain>
    </source>
</reference>
<gene>
    <name evidence="3" type="ORF">PHATRDRAFT_55013</name>
</gene>
<dbReference type="InterPro" id="IPR046341">
    <property type="entry name" value="SET_dom_sf"/>
</dbReference>
<keyword evidence="4" id="KW-1185">Reference proteome</keyword>
<keyword evidence="3" id="KW-0808">Transferase</keyword>
<dbReference type="EMBL" id="CM000623">
    <property type="protein sequence ID" value="EEC44611.1"/>
    <property type="molecule type" value="Genomic_DNA"/>
</dbReference>
<dbReference type="Proteomes" id="UP000000759">
    <property type="component" value="Chromosome 21"/>
</dbReference>
<dbReference type="GO" id="GO:0016279">
    <property type="term" value="F:protein-lysine N-methyltransferase activity"/>
    <property type="evidence" value="ECO:0007669"/>
    <property type="project" value="TreeGrafter"/>
</dbReference>
<dbReference type="GeneID" id="7195675"/>
<dbReference type="AlphaFoldDB" id="B7G9S8"/>
<dbReference type="InParanoid" id="B7G9S8"/>
<organism evidence="3 4">
    <name type="scientific">Phaeodactylum tricornutum (strain CCAP 1055/1)</name>
    <dbReference type="NCBI Taxonomy" id="556484"/>
    <lineage>
        <taxon>Eukaryota</taxon>
        <taxon>Sar</taxon>
        <taxon>Stramenopiles</taxon>
        <taxon>Ochrophyta</taxon>
        <taxon>Bacillariophyta</taxon>
        <taxon>Bacillariophyceae</taxon>
        <taxon>Bacillariophycidae</taxon>
        <taxon>Naviculales</taxon>
        <taxon>Phaeodactylaceae</taxon>
        <taxon>Phaeodactylum</taxon>
    </lineage>
</organism>
<evidence type="ECO:0000313" key="4">
    <source>
        <dbReference type="Proteomes" id="UP000000759"/>
    </source>
</evidence>
<feature type="chain" id="PRO_5002855600" evidence="2">
    <location>
        <begin position="21"/>
        <end position="398"/>
    </location>
</feature>
<dbReference type="RefSeq" id="XP_002183942.1">
    <property type="nucleotide sequence ID" value="XM_002183906.1"/>
</dbReference>
<keyword evidence="1" id="KW-0812">Transmembrane</keyword>
<evidence type="ECO:0000313" key="3">
    <source>
        <dbReference type="EMBL" id="EEC44611.1"/>
    </source>
</evidence>
<dbReference type="OrthoDB" id="341421at2759"/>
<feature type="signal peptide" evidence="2">
    <location>
        <begin position="1"/>
        <end position="20"/>
    </location>
</feature>
<dbReference type="SUPFAM" id="SSF82199">
    <property type="entry name" value="SET domain"/>
    <property type="match status" value="1"/>
</dbReference>
<dbReference type="eggNOG" id="ENOG502SPUJ">
    <property type="taxonomic scope" value="Eukaryota"/>
</dbReference>
<protein>
    <submittedName>
        <fullName evidence="3">N-methyl transferase</fullName>
    </submittedName>
</protein>
<dbReference type="PANTHER" id="PTHR13271">
    <property type="entry name" value="UNCHARACTERIZED PUTATIVE METHYLTRANSFERASE"/>
    <property type="match status" value="1"/>
</dbReference>
<dbReference type="PaxDb" id="2850-Phatr55013"/>